<evidence type="ECO:0000313" key="2">
    <source>
        <dbReference type="Proteomes" id="UP001280897"/>
    </source>
</evidence>
<comment type="caution">
    <text evidence="1">The sequence shown here is derived from an EMBL/GenBank/DDBJ whole genome shotgun (WGS) entry which is preliminary data.</text>
</comment>
<dbReference type="AlphaFoldDB" id="A0AAW8YER8"/>
<reference evidence="1" key="1">
    <citation type="journal article" date="2023" name="PeerJ">
        <title>Selection and evaluation of lactic acid bacteria from chicken feces in Thailand as potential probiotics.</title>
        <authorList>
            <person name="Khurajog B."/>
            <person name="Disastra Y."/>
            <person name="Lawwyne L.D."/>
            <person name="Sirichokchatchawan W."/>
            <person name="Niyomtham W."/>
            <person name="Yindee J."/>
            <person name="Hampson D.J."/>
            <person name="Prapasarakul N."/>
        </authorList>
    </citation>
    <scope>NUCLEOTIDE SEQUENCE</scope>
    <source>
        <strain evidence="1">BF9</strain>
    </source>
</reference>
<name>A0AAW8YER8_PEDAC</name>
<dbReference type="GeneID" id="57365787"/>
<sequence length="227" mass="26928">MLKMFGYFTSLVKDGLLFKPQFKLTDHEKHVLAKHQGGLMEIRITDPRQISSDQRAKIYAMFGDIDRWQEYRDPDYVKHICKSQYCYENAVDWFSLSDCSMERANSFIKFLIDFCLKWDIPWSMRTMDMIDGDYWLCYYGLVHRQCCICRNPADIAHITAVGRTNRNKIDHRGKYVMPLCRTHHQEQHTIGISTFMKKYHIKGVKIDDKLARILNLGNWRTQNGENE</sequence>
<proteinExistence type="predicted"/>
<reference evidence="1" key="2">
    <citation type="submission" date="2023-10" db="EMBL/GenBank/DDBJ databases">
        <authorList>
            <person name="Khurajog B."/>
        </authorList>
    </citation>
    <scope>NUCLEOTIDE SEQUENCE</scope>
    <source>
        <strain evidence="1">BF9</strain>
    </source>
</reference>
<dbReference type="Pfam" id="PF16784">
    <property type="entry name" value="HNHc_6"/>
    <property type="match status" value="1"/>
</dbReference>
<organism evidence="1 2">
    <name type="scientific">Pediococcus acidilactici</name>
    <dbReference type="NCBI Taxonomy" id="1254"/>
    <lineage>
        <taxon>Bacteria</taxon>
        <taxon>Bacillati</taxon>
        <taxon>Bacillota</taxon>
        <taxon>Bacilli</taxon>
        <taxon>Lactobacillales</taxon>
        <taxon>Lactobacillaceae</taxon>
        <taxon>Pediococcus</taxon>
        <taxon>Pediococcus acidilactici group</taxon>
    </lineage>
</organism>
<dbReference type="EMBL" id="JAWJAV010000001">
    <property type="protein sequence ID" value="MDV2620291.1"/>
    <property type="molecule type" value="Genomic_DNA"/>
</dbReference>
<dbReference type="RefSeq" id="WP_008840863.1">
    <property type="nucleotide sequence ID" value="NZ_CP050079.1"/>
</dbReference>
<accession>A0AAW8YER8</accession>
<gene>
    <name evidence="1" type="ORF">R0G89_00880</name>
</gene>
<dbReference type="Proteomes" id="UP001280897">
    <property type="component" value="Unassembled WGS sequence"/>
</dbReference>
<evidence type="ECO:0000313" key="1">
    <source>
        <dbReference type="EMBL" id="MDV2620291.1"/>
    </source>
</evidence>
<dbReference type="InterPro" id="IPR041242">
    <property type="entry name" value="HNHc_6"/>
</dbReference>
<protein>
    <submittedName>
        <fullName evidence="1">HNHc nuclease</fullName>
    </submittedName>
</protein>